<accession>A0ACC6TQP1</accession>
<organism evidence="1 2">
    <name type="scientific">Candidatus Aramenus sulfurataquae</name>
    <dbReference type="NCBI Taxonomy" id="1326980"/>
    <lineage>
        <taxon>Archaea</taxon>
        <taxon>Thermoproteota</taxon>
        <taxon>Thermoprotei</taxon>
        <taxon>Sulfolobales</taxon>
        <taxon>Sulfolobaceae</taxon>
        <taxon>Candidatus Aramenus</taxon>
    </lineage>
</organism>
<protein>
    <submittedName>
        <fullName evidence="1">Uncharacterized protein</fullName>
    </submittedName>
</protein>
<dbReference type="EMBL" id="JZWS03000012">
    <property type="protein sequence ID" value="MEW9492128.1"/>
    <property type="molecule type" value="Genomic_DNA"/>
</dbReference>
<evidence type="ECO:0000313" key="2">
    <source>
        <dbReference type="Proteomes" id="UP000053480"/>
    </source>
</evidence>
<proteinExistence type="predicted"/>
<sequence>MKYPLTALSLALNVVIALLPFYWWSYGIDGLIVIKDSPFQLYMNLLGQDLTIVEIVNLFLFAFRFYVITVSSIYLIYLYKGVRKTYGTVYYLSYLYVLDPVILYLAFNYVLPFLGYSTSYPFFIIGKERMELSYSNAQISATVFSYPTLAYWFSLASGIIYLASRVLKR</sequence>
<name>A0ACC6TQP1_9CREN</name>
<comment type="caution">
    <text evidence="1">The sequence shown here is derived from an EMBL/GenBank/DDBJ whole genome shotgun (WGS) entry which is preliminary data.</text>
</comment>
<evidence type="ECO:0000313" key="1">
    <source>
        <dbReference type="EMBL" id="MEW9492128.1"/>
    </source>
</evidence>
<dbReference type="Proteomes" id="UP000053480">
    <property type="component" value="Unassembled WGS sequence"/>
</dbReference>
<reference evidence="1" key="1">
    <citation type="submission" date="2024-07" db="EMBL/GenBank/DDBJ databases">
        <title>Metagenome and Metagenome-Assembled Genomes of Archaea from a hot spring from the geothermal field of Los Azufres, Mexico.</title>
        <authorList>
            <person name="Marin-Paredes R."/>
            <person name="Martinez-Romero E."/>
            <person name="Servin-Garciduenas L.E."/>
        </authorList>
    </citation>
    <scope>NUCLEOTIDE SEQUENCE</scope>
    <source>
        <strain evidence="1">AZ1-454</strain>
    </source>
</reference>
<gene>
    <name evidence="1" type="ORF">TQ35_0008025</name>
</gene>